<dbReference type="Pfam" id="PF06580">
    <property type="entry name" value="His_kinase"/>
    <property type="match status" value="1"/>
</dbReference>
<evidence type="ECO:0000313" key="9">
    <source>
        <dbReference type="EMBL" id="MBE5040891.1"/>
    </source>
</evidence>
<reference evidence="9" key="1">
    <citation type="submission" date="2020-10" db="EMBL/GenBank/DDBJ databases">
        <title>ChiBAC.</title>
        <authorList>
            <person name="Zenner C."/>
            <person name="Hitch T.C.A."/>
            <person name="Clavel T."/>
        </authorList>
    </citation>
    <scope>NUCLEOTIDE SEQUENCE</scope>
    <source>
        <strain evidence="9">DSM 107454</strain>
    </source>
</reference>
<keyword evidence="9" id="KW-0418">Kinase</keyword>
<feature type="domain" description="Cache" evidence="7">
    <location>
        <begin position="48"/>
        <end position="283"/>
    </location>
</feature>
<dbReference type="Pfam" id="PF02743">
    <property type="entry name" value="dCache_1"/>
    <property type="match status" value="1"/>
</dbReference>
<evidence type="ECO:0000256" key="5">
    <source>
        <dbReference type="ARBA" id="ARBA00023136"/>
    </source>
</evidence>
<accession>A0A9D5LZF9</accession>
<dbReference type="InterPro" id="IPR036890">
    <property type="entry name" value="HATPase_C_sf"/>
</dbReference>
<dbReference type="GO" id="GO:0005886">
    <property type="term" value="C:plasma membrane"/>
    <property type="evidence" value="ECO:0007669"/>
    <property type="project" value="UniProtKB-SubCell"/>
</dbReference>
<dbReference type="CDD" id="cd18774">
    <property type="entry name" value="PDC2_HK_sensor"/>
    <property type="match status" value="1"/>
</dbReference>
<dbReference type="Gene3D" id="3.30.450.20">
    <property type="entry name" value="PAS domain"/>
    <property type="match status" value="1"/>
</dbReference>
<dbReference type="InterPro" id="IPR033479">
    <property type="entry name" value="dCache_1"/>
</dbReference>
<organism evidence="9 10">
    <name type="scientific">Ructibacterium gallinarum</name>
    <dbReference type="NCBI Taxonomy" id="2779355"/>
    <lineage>
        <taxon>Bacteria</taxon>
        <taxon>Bacillati</taxon>
        <taxon>Bacillota</taxon>
        <taxon>Clostridia</taxon>
        <taxon>Eubacteriales</taxon>
        <taxon>Oscillospiraceae</taxon>
        <taxon>Ructibacterium</taxon>
    </lineage>
</organism>
<name>A0A9D5LZF9_9FIRM</name>
<sequence>MKNFWHILKEKVISFSYSLNFKLLIGYIITIILCLSIFTGIIYYYSDRTLENLSKENVDQMILSTSELLNTFIEDIEYEIFTLQANKSIQKILNNPSSASFYNDIQVLENALLSIDPFKKKFTSAELYVPQPYYPSLSESLNVYSSSEMRNDPWYQSVKNSGDKTCWNIFDYPDKSYIVVAKQLINTITKEPTAIVKLNIDMDYFNNILKDIRLANTGRVFLTTENHIINSYNVPLINQLKNNDILFQTMLKKNHDTQYTEIDNVRYLLVSYALQDTGLYLVGCVNVKEFGDSGIILQRIYLSVLLLMLILIPTILYLISSYITKTITNLADKMKNYKFESNIEVPKGRRDEIHSLYTSYNIMQDIISNLVKDINTAAKIQKKTELKALKIQLTPHFLYNSLNSIAVMAAKYQADDIVNTVSSLSSFFKHSLNNGNEISTIENEIKHVKSYTDIQKIRFGDMFEINFDIEPDLLQQKICNLSLQPLVENCIVHGFGHCCDFHGVINIKAFKEDDDIYIKVEDNGWGINVIGLNELNQYVQKAFDPNEPIEKYGIYNVNQRIKLYFGPQYGLSYSQNDMGGLTATIHITTMPFDS</sequence>
<dbReference type="AlphaFoldDB" id="A0A9D5LZF9"/>
<dbReference type="Gene3D" id="3.30.565.10">
    <property type="entry name" value="Histidine kinase-like ATPase, C-terminal domain"/>
    <property type="match status" value="1"/>
</dbReference>
<feature type="transmembrane region" description="Helical" evidence="6">
    <location>
        <begin position="300"/>
        <end position="319"/>
    </location>
</feature>
<keyword evidence="10" id="KW-1185">Reference proteome</keyword>
<dbReference type="GO" id="GO:0000155">
    <property type="term" value="F:phosphorelay sensor kinase activity"/>
    <property type="evidence" value="ECO:0007669"/>
    <property type="project" value="InterPro"/>
</dbReference>
<dbReference type="Proteomes" id="UP000806542">
    <property type="component" value="Unassembled WGS sequence"/>
</dbReference>
<evidence type="ECO:0000259" key="8">
    <source>
        <dbReference type="Pfam" id="PF06580"/>
    </source>
</evidence>
<evidence type="ECO:0000256" key="3">
    <source>
        <dbReference type="ARBA" id="ARBA00022692"/>
    </source>
</evidence>
<feature type="domain" description="Signal transduction histidine kinase internal region" evidence="8">
    <location>
        <begin position="384"/>
        <end position="462"/>
    </location>
</feature>
<dbReference type="SUPFAM" id="SSF55874">
    <property type="entry name" value="ATPase domain of HSP90 chaperone/DNA topoisomerase II/histidine kinase"/>
    <property type="match status" value="1"/>
</dbReference>
<keyword evidence="4 6" id="KW-1133">Transmembrane helix</keyword>
<dbReference type="Gene3D" id="6.10.340.10">
    <property type="match status" value="1"/>
</dbReference>
<proteinExistence type="predicted"/>
<feature type="transmembrane region" description="Helical" evidence="6">
    <location>
        <begin position="24"/>
        <end position="45"/>
    </location>
</feature>
<comment type="caution">
    <text evidence="9">The sequence shown here is derived from an EMBL/GenBank/DDBJ whole genome shotgun (WGS) entry which is preliminary data.</text>
</comment>
<evidence type="ECO:0000313" key="10">
    <source>
        <dbReference type="Proteomes" id="UP000806542"/>
    </source>
</evidence>
<protein>
    <submittedName>
        <fullName evidence="9">Histidine kinase</fullName>
    </submittedName>
</protein>
<gene>
    <name evidence="9" type="ORF">INF28_10510</name>
</gene>
<dbReference type="PANTHER" id="PTHR34220">
    <property type="entry name" value="SENSOR HISTIDINE KINASE YPDA"/>
    <property type="match status" value="1"/>
</dbReference>
<keyword evidence="3 6" id="KW-0812">Transmembrane</keyword>
<evidence type="ECO:0000256" key="2">
    <source>
        <dbReference type="ARBA" id="ARBA00022475"/>
    </source>
</evidence>
<keyword evidence="9" id="KW-0808">Transferase</keyword>
<keyword evidence="2" id="KW-1003">Cell membrane</keyword>
<keyword evidence="5 6" id="KW-0472">Membrane</keyword>
<dbReference type="PANTHER" id="PTHR34220:SF7">
    <property type="entry name" value="SENSOR HISTIDINE KINASE YPDA"/>
    <property type="match status" value="1"/>
</dbReference>
<evidence type="ECO:0000256" key="4">
    <source>
        <dbReference type="ARBA" id="ARBA00022989"/>
    </source>
</evidence>
<evidence type="ECO:0000259" key="7">
    <source>
        <dbReference type="Pfam" id="PF02743"/>
    </source>
</evidence>
<dbReference type="RefSeq" id="WP_226393432.1">
    <property type="nucleotide sequence ID" value="NZ_JADCKB010000025.1"/>
</dbReference>
<dbReference type="EMBL" id="JADCKB010000025">
    <property type="protein sequence ID" value="MBE5040891.1"/>
    <property type="molecule type" value="Genomic_DNA"/>
</dbReference>
<dbReference type="InterPro" id="IPR050640">
    <property type="entry name" value="Bact_2-comp_sensor_kinase"/>
</dbReference>
<evidence type="ECO:0000256" key="6">
    <source>
        <dbReference type="SAM" id="Phobius"/>
    </source>
</evidence>
<evidence type="ECO:0000256" key="1">
    <source>
        <dbReference type="ARBA" id="ARBA00004651"/>
    </source>
</evidence>
<dbReference type="InterPro" id="IPR010559">
    <property type="entry name" value="Sig_transdc_His_kin_internal"/>
</dbReference>
<comment type="subcellular location">
    <subcellularLocation>
        <location evidence="1">Cell membrane</location>
        <topology evidence="1">Multi-pass membrane protein</topology>
    </subcellularLocation>
</comment>